<evidence type="ECO:0000313" key="13">
    <source>
        <dbReference type="Proteomes" id="UP001151699"/>
    </source>
</evidence>
<dbReference type="Gene3D" id="3.40.50.300">
    <property type="entry name" value="P-loop containing nucleotide triphosphate hydrolases"/>
    <property type="match status" value="1"/>
</dbReference>
<keyword evidence="13" id="KW-1185">Reference proteome</keyword>
<dbReference type="GO" id="GO:0006312">
    <property type="term" value="P:mitotic recombination"/>
    <property type="evidence" value="ECO:0007669"/>
    <property type="project" value="TreeGrafter"/>
</dbReference>
<proteinExistence type="inferred from homology"/>
<comment type="similarity">
    <text evidence="2 9">Belongs to the DNA mismatch repair MutS family.</text>
</comment>
<evidence type="ECO:0000256" key="8">
    <source>
        <dbReference type="ARBA" id="ARBA00023242"/>
    </source>
</evidence>
<evidence type="ECO:0000256" key="1">
    <source>
        <dbReference type="ARBA" id="ARBA00004123"/>
    </source>
</evidence>
<evidence type="ECO:0000259" key="11">
    <source>
        <dbReference type="PROSITE" id="PS00486"/>
    </source>
</evidence>
<dbReference type="InterPro" id="IPR036187">
    <property type="entry name" value="DNA_mismatch_repair_MutS_sf"/>
</dbReference>
<reference evidence="12" key="1">
    <citation type="submission" date="2022-07" db="EMBL/GenBank/DDBJ databases">
        <authorList>
            <person name="Trinca V."/>
            <person name="Uliana J.V.C."/>
            <person name="Torres T.T."/>
            <person name="Ward R.J."/>
            <person name="Monesi N."/>
        </authorList>
    </citation>
    <scope>NUCLEOTIDE SEQUENCE</scope>
    <source>
        <strain evidence="12">HSMRA1968</strain>
        <tissue evidence="12">Whole embryos</tissue>
    </source>
</reference>
<evidence type="ECO:0000256" key="4">
    <source>
        <dbReference type="ARBA" id="ARBA00022763"/>
    </source>
</evidence>
<dbReference type="GO" id="GO:0006298">
    <property type="term" value="P:mismatch repair"/>
    <property type="evidence" value="ECO:0007669"/>
    <property type="project" value="InterPro"/>
</dbReference>
<dbReference type="FunFam" id="3.30.420.110:FF:000002">
    <property type="entry name" value="DNA mismatch repair protein"/>
    <property type="match status" value="1"/>
</dbReference>
<dbReference type="SMART" id="SM00533">
    <property type="entry name" value="MUTSd"/>
    <property type="match status" value="1"/>
</dbReference>
<dbReference type="Pfam" id="PF05192">
    <property type="entry name" value="MutS_III"/>
    <property type="match status" value="1"/>
</dbReference>
<evidence type="ECO:0000256" key="10">
    <source>
        <dbReference type="SAM" id="Coils"/>
    </source>
</evidence>
<name>A0A9Q0NA98_9DIPT</name>
<dbReference type="GO" id="GO:0043570">
    <property type="term" value="P:maintenance of DNA repeat elements"/>
    <property type="evidence" value="ECO:0007669"/>
    <property type="project" value="UniProtKB-ARBA"/>
</dbReference>
<dbReference type="NCBIfam" id="NF003810">
    <property type="entry name" value="PRK05399.1"/>
    <property type="match status" value="1"/>
</dbReference>
<dbReference type="InterPro" id="IPR007695">
    <property type="entry name" value="DNA_mismatch_repair_MutS-lik_N"/>
</dbReference>
<dbReference type="PANTHER" id="PTHR11361">
    <property type="entry name" value="DNA MISMATCH REPAIR PROTEIN MUTS FAMILY MEMBER"/>
    <property type="match status" value="1"/>
</dbReference>
<keyword evidence="8" id="KW-0539">Nucleus</keyword>
<dbReference type="EMBL" id="WJQU01000001">
    <property type="protein sequence ID" value="KAJ6646227.1"/>
    <property type="molecule type" value="Genomic_DNA"/>
</dbReference>
<dbReference type="InterPro" id="IPR027417">
    <property type="entry name" value="P-loop_NTPase"/>
</dbReference>
<comment type="subcellular location">
    <subcellularLocation>
        <location evidence="1">Nucleus</location>
    </subcellularLocation>
</comment>
<dbReference type="Gene3D" id="1.10.1420.10">
    <property type="match status" value="2"/>
</dbReference>
<dbReference type="Pfam" id="PF01624">
    <property type="entry name" value="MutS_I"/>
    <property type="match status" value="1"/>
</dbReference>
<dbReference type="PIRSF" id="PIRSF005813">
    <property type="entry name" value="MSH2"/>
    <property type="match status" value="1"/>
</dbReference>
<keyword evidence="5" id="KW-0067">ATP-binding</keyword>
<dbReference type="SUPFAM" id="SSF48334">
    <property type="entry name" value="DNA repair protein MutS, domain III"/>
    <property type="match status" value="1"/>
</dbReference>
<feature type="domain" description="DNA mismatch repair proteins mutS family" evidence="11">
    <location>
        <begin position="714"/>
        <end position="730"/>
    </location>
</feature>
<dbReference type="InterPro" id="IPR011184">
    <property type="entry name" value="DNA_mismatch_repair_Msh2"/>
</dbReference>
<keyword evidence="10" id="KW-0175">Coiled coil</keyword>
<dbReference type="SMART" id="SM00534">
    <property type="entry name" value="MUTSac"/>
    <property type="match status" value="1"/>
</dbReference>
<evidence type="ECO:0000256" key="5">
    <source>
        <dbReference type="ARBA" id="ARBA00022840"/>
    </source>
</evidence>
<accession>A0A9Q0NA98</accession>
<dbReference type="OrthoDB" id="295033at2759"/>
<dbReference type="Gene3D" id="3.40.1170.10">
    <property type="entry name" value="DNA repair protein MutS, domain I"/>
    <property type="match status" value="1"/>
</dbReference>
<comment type="caution">
    <text evidence="12">The sequence shown here is derived from an EMBL/GenBank/DDBJ whole genome shotgun (WGS) entry which is preliminary data.</text>
</comment>
<feature type="non-terminal residue" evidence="12">
    <location>
        <position position="1"/>
    </location>
</feature>
<dbReference type="InterPro" id="IPR007696">
    <property type="entry name" value="DNA_mismatch_repair_MutS_core"/>
</dbReference>
<keyword evidence="7 9" id="KW-0234">DNA repair</keyword>
<dbReference type="InterPro" id="IPR007861">
    <property type="entry name" value="DNA_mismatch_repair_MutS_clamp"/>
</dbReference>
<organism evidence="12 13">
    <name type="scientific">Pseudolycoriella hygida</name>
    <dbReference type="NCBI Taxonomy" id="35572"/>
    <lineage>
        <taxon>Eukaryota</taxon>
        <taxon>Metazoa</taxon>
        <taxon>Ecdysozoa</taxon>
        <taxon>Arthropoda</taxon>
        <taxon>Hexapoda</taxon>
        <taxon>Insecta</taxon>
        <taxon>Pterygota</taxon>
        <taxon>Neoptera</taxon>
        <taxon>Endopterygota</taxon>
        <taxon>Diptera</taxon>
        <taxon>Nematocera</taxon>
        <taxon>Sciaroidea</taxon>
        <taxon>Sciaridae</taxon>
        <taxon>Pseudolycoriella</taxon>
    </lineage>
</organism>
<dbReference type="GO" id="GO:0140664">
    <property type="term" value="F:ATP-dependent DNA damage sensor activity"/>
    <property type="evidence" value="ECO:0007669"/>
    <property type="project" value="InterPro"/>
</dbReference>
<dbReference type="InterPro" id="IPR000432">
    <property type="entry name" value="DNA_mismatch_repair_MutS_C"/>
</dbReference>
<evidence type="ECO:0000256" key="3">
    <source>
        <dbReference type="ARBA" id="ARBA00022741"/>
    </source>
</evidence>
<dbReference type="Pfam" id="PF05188">
    <property type="entry name" value="MutS_II"/>
    <property type="match status" value="1"/>
</dbReference>
<dbReference type="InterPro" id="IPR016151">
    <property type="entry name" value="DNA_mismatch_repair_MutS_N"/>
</dbReference>
<protein>
    <submittedName>
        <fullName evidence="12">DNA mismatch repair protein spellchecker 1</fullName>
    </submittedName>
</protein>
<dbReference type="Proteomes" id="UP001151699">
    <property type="component" value="Chromosome A"/>
</dbReference>
<evidence type="ECO:0000256" key="9">
    <source>
        <dbReference type="RuleBase" id="RU003756"/>
    </source>
</evidence>
<dbReference type="InterPro" id="IPR007860">
    <property type="entry name" value="DNA_mmatch_repair_MutS_con_dom"/>
</dbReference>
<dbReference type="FunFam" id="1.10.1420.10:FF:000034">
    <property type="entry name" value="DNA mismatch repair protein msh2"/>
    <property type="match status" value="1"/>
</dbReference>
<evidence type="ECO:0000256" key="7">
    <source>
        <dbReference type="ARBA" id="ARBA00023204"/>
    </source>
</evidence>
<keyword evidence="4 9" id="KW-0227">DNA damage</keyword>
<evidence type="ECO:0000313" key="12">
    <source>
        <dbReference type="EMBL" id="KAJ6646227.1"/>
    </source>
</evidence>
<dbReference type="Pfam" id="PF05190">
    <property type="entry name" value="MutS_IV"/>
    <property type="match status" value="1"/>
</dbReference>
<feature type="coiled-coil region" evidence="10">
    <location>
        <begin position="524"/>
        <end position="551"/>
    </location>
</feature>
<dbReference type="GO" id="GO:0005524">
    <property type="term" value="F:ATP binding"/>
    <property type="evidence" value="ECO:0007669"/>
    <property type="project" value="UniProtKB-KW"/>
</dbReference>
<dbReference type="PROSITE" id="PS00486">
    <property type="entry name" value="DNA_MISMATCH_REPAIR_2"/>
    <property type="match status" value="1"/>
</dbReference>
<comment type="function">
    <text evidence="9">Component of the post-replicative DNA mismatch repair system (MMR).</text>
</comment>
<dbReference type="GO" id="GO:0032301">
    <property type="term" value="C:MutSalpha complex"/>
    <property type="evidence" value="ECO:0007669"/>
    <property type="project" value="TreeGrafter"/>
</dbReference>
<dbReference type="Pfam" id="PF00488">
    <property type="entry name" value="MutS_V"/>
    <property type="match status" value="1"/>
</dbReference>
<dbReference type="AlphaFoldDB" id="A0A9Q0NA98"/>
<evidence type="ECO:0000256" key="6">
    <source>
        <dbReference type="ARBA" id="ARBA00023125"/>
    </source>
</evidence>
<dbReference type="FunFam" id="3.40.50.300:FF:001115">
    <property type="entry name" value="DNA mismatch repair protein MSH2"/>
    <property type="match status" value="1"/>
</dbReference>
<dbReference type="SUPFAM" id="SSF52540">
    <property type="entry name" value="P-loop containing nucleoside triphosphate hydrolases"/>
    <property type="match status" value="1"/>
</dbReference>
<gene>
    <name evidence="12" type="primary">spel1_1</name>
    <name evidence="12" type="ORF">Bhyg_01438</name>
</gene>
<evidence type="ECO:0000256" key="2">
    <source>
        <dbReference type="ARBA" id="ARBA00006271"/>
    </source>
</evidence>
<dbReference type="InterPro" id="IPR036678">
    <property type="entry name" value="MutS_con_dom_sf"/>
</dbReference>
<keyword evidence="6 9" id="KW-0238">DNA-binding</keyword>
<sequence>KPVTTVRFFDRSDYYSVHGEDSNLAAKCIFKSVSNIKTMKPDDDPGLDYLCLSKGNFEILLRDLLLVKNYRVELFTMKGRDSRANDWLLEFKGSPGNLIQFEQMLFNNNEIDVGTTLIALNVKLEDQQKNIGVASIDVNERIFSLVEFVDNDFYSELEALIVLLGPKECVLPSSDGEFQKIKTLLDRNNVMVSVTKKADFILDKSDLVQDLNKLLKFEEGQQENAKSLPEMSKTVAMSALAAATKYLHLVGDSCNFAMFQIKLLNLNRFVHLDSAAVCALNLFPPPGTPLHSSTYKWQSILGVLDRCRTPQGHRLMAQWIKQPLRNEAIIKDRHDIVQCFIDDSTARTDLHEGYLKKMPDVMVLCKKLMRKKASLQDLYRLYQAVARMPKIITVLENLVNTAVDNVLVSPLKDTLEDVRLFKQMVEQIIDIDAIARGEYYIRPSFDDELAELKDAMDAVNEKINAEHNKAAKELKLENVTALKLDYLSHHGYHFRVTLQNEGVLRKNENYKTLDAVKGGVRFTTDKLIDLNSDYKEALNAYEEQQKSIVDEVIRVTLGYLGPFTSLNNQVAQLDCLLSFAVAALSAPICYTRPKMSSEGNGILELKQLRHPCLELQEDVTFIPNDVYFKKDETLMTIITGPNMGGKSTYIRSVGAAVLMAQVGSFVPCEYANISIVDCILGRIGADDNVNKGLSTFMVEMIETAQIVRTATENSLVVIDELGRGTSTYEGCGIAWSIAEHLAKETKCFTLFATHFHEITELASYVPTVKNSHMVAVADNEIFTLLYQVQPGVMDKSFGIHVAKLANFPQHVVELAQKMYDETDDMTSKDEETNKLFEKTMVKFSAIDPSSVNDISTLVAEMKRSLKC</sequence>
<dbReference type="GO" id="GO:0030983">
    <property type="term" value="F:mismatched DNA binding"/>
    <property type="evidence" value="ECO:0007669"/>
    <property type="project" value="InterPro"/>
</dbReference>
<keyword evidence="3 9" id="KW-0547">Nucleotide-binding</keyword>
<dbReference type="PANTHER" id="PTHR11361:SF35">
    <property type="entry name" value="DNA MISMATCH REPAIR PROTEIN MSH2"/>
    <property type="match status" value="1"/>
</dbReference>
<dbReference type="InterPro" id="IPR045076">
    <property type="entry name" value="MutS"/>
</dbReference>
<dbReference type="Gene3D" id="3.30.420.110">
    <property type="entry name" value="MutS, connector domain"/>
    <property type="match status" value="1"/>
</dbReference>